<accession>A0AAD7JVA5</accession>
<comment type="caution">
    <text evidence="1">The sequence shown here is derived from an EMBL/GenBank/DDBJ whole genome shotgun (WGS) entry which is preliminary data.</text>
</comment>
<proteinExistence type="predicted"/>
<dbReference type="AlphaFoldDB" id="A0AAD7JVA5"/>
<keyword evidence="2" id="KW-1185">Reference proteome</keyword>
<evidence type="ECO:0000313" key="1">
    <source>
        <dbReference type="EMBL" id="KAJ7772486.1"/>
    </source>
</evidence>
<dbReference type="Proteomes" id="UP001215598">
    <property type="component" value="Unassembled WGS sequence"/>
</dbReference>
<reference evidence="1" key="1">
    <citation type="submission" date="2023-03" db="EMBL/GenBank/DDBJ databases">
        <title>Massive genome expansion in bonnet fungi (Mycena s.s.) driven by repeated elements and novel gene families across ecological guilds.</title>
        <authorList>
            <consortium name="Lawrence Berkeley National Laboratory"/>
            <person name="Harder C.B."/>
            <person name="Miyauchi S."/>
            <person name="Viragh M."/>
            <person name="Kuo A."/>
            <person name="Thoen E."/>
            <person name="Andreopoulos B."/>
            <person name="Lu D."/>
            <person name="Skrede I."/>
            <person name="Drula E."/>
            <person name="Henrissat B."/>
            <person name="Morin E."/>
            <person name="Kohler A."/>
            <person name="Barry K."/>
            <person name="LaButti K."/>
            <person name="Morin E."/>
            <person name="Salamov A."/>
            <person name="Lipzen A."/>
            <person name="Mereny Z."/>
            <person name="Hegedus B."/>
            <person name="Baldrian P."/>
            <person name="Stursova M."/>
            <person name="Weitz H."/>
            <person name="Taylor A."/>
            <person name="Grigoriev I.V."/>
            <person name="Nagy L.G."/>
            <person name="Martin F."/>
            <person name="Kauserud H."/>
        </authorList>
    </citation>
    <scope>NUCLEOTIDE SEQUENCE</scope>
    <source>
        <strain evidence="1">CBHHK182m</strain>
    </source>
</reference>
<protein>
    <submittedName>
        <fullName evidence="1">Uncharacterized protein</fullName>
    </submittedName>
</protein>
<organism evidence="1 2">
    <name type="scientific">Mycena metata</name>
    <dbReference type="NCBI Taxonomy" id="1033252"/>
    <lineage>
        <taxon>Eukaryota</taxon>
        <taxon>Fungi</taxon>
        <taxon>Dikarya</taxon>
        <taxon>Basidiomycota</taxon>
        <taxon>Agaricomycotina</taxon>
        <taxon>Agaricomycetes</taxon>
        <taxon>Agaricomycetidae</taxon>
        <taxon>Agaricales</taxon>
        <taxon>Marasmiineae</taxon>
        <taxon>Mycenaceae</taxon>
        <taxon>Mycena</taxon>
    </lineage>
</organism>
<gene>
    <name evidence="1" type="ORF">B0H16DRAFT_170451</name>
</gene>
<name>A0AAD7JVA5_9AGAR</name>
<sequence length="207" mass="22443">MFETNQRVRAGAVPSANSNTYAEHCGRTGTQTNQSCCAFAASERVSGRRGVRSAHPTRTFDGVLWFDCFSVAQGGFLLPRRGRCDGGQFGQIHYVTVPVEKHRGFVQLVREADADQAMRTGVPCGREIDLAELGEVHCRSSGPGRRAPSCRCRPAAARPCALPVVVPQQQPHQPQDQPATAATNNNVNLTPAMLGGMTQEQVIMLRQ</sequence>
<evidence type="ECO:0000313" key="2">
    <source>
        <dbReference type="Proteomes" id="UP001215598"/>
    </source>
</evidence>
<dbReference type="EMBL" id="JARKIB010000014">
    <property type="protein sequence ID" value="KAJ7772486.1"/>
    <property type="molecule type" value="Genomic_DNA"/>
</dbReference>